<dbReference type="PANTHER" id="PTHR43434">
    <property type="entry name" value="PHOSPHOGLYCOLATE PHOSPHATASE"/>
    <property type="match status" value="1"/>
</dbReference>
<dbReference type="SFLD" id="SFLDG01129">
    <property type="entry name" value="C1.5:_HAD__Beta-PGM__Phosphata"/>
    <property type="match status" value="1"/>
</dbReference>
<comment type="caution">
    <text evidence="1">The sequence shown here is derived from an EMBL/GenBank/DDBJ whole genome shotgun (WGS) entry which is preliminary data.</text>
</comment>
<dbReference type="OrthoDB" id="1065058at2759"/>
<sequence length="247" mass="27894">MAITTIIFDVDDTLYDVSTGFTAHRNGEVIWKYMVDHLGFENEQEARKVRDEYFAKYHSTAKALTVAQQEGKLPSGAPKFDTEHMAQYWADNLDYSLLGGEKKELHNALASCPLQMVAFSNGPRIYVQRVLESLGLWDLFGHERLFAVDDVLPYCKPEAEAFGIIFEKLGIERPEVCIMVEDSMKNIRQAKALGMKTILITGSNEDGRILPQDKPEATDPTVDCSMESVEQLQLKLPGLWKTNPVFE</sequence>
<keyword evidence="2" id="KW-1185">Reference proteome</keyword>
<evidence type="ECO:0000313" key="1">
    <source>
        <dbReference type="EMBL" id="KAG7364066.1"/>
    </source>
</evidence>
<dbReference type="InterPro" id="IPR006439">
    <property type="entry name" value="HAD-SF_hydro_IA"/>
</dbReference>
<dbReference type="AlphaFoldDB" id="A0A9K3LPB0"/>
<protein>
    <submittedName>
        <fullName evidence="1">HAD-like domain containing protein</fullName>
    </submittedName>
</protein>
<dbReference type="InterPro" id="IPR050155">
    <property type="entry name" value="HAD-like_hydrolase_sf"/>
</dbReference>
<reference evidence="1" key="1">
    <citation type="journal article" date="2021" name="Sci. Rep.">
        <title>Diploid genomic architecture of Nitzschia inconspicua, an elite biomass production diatom.</title>
        <authorList>
            <person name="Oliver A."/>
            <person name="Podell S."/>
            <person name="Pinowska A."/>
            <person name="Traller J.C."/>
            <person name="Smith S.R."/>
            <person name="McClure R."/>
            <person name="Beliaev A."/>
            <person name="Bohutskyi P."/>
            <person name="Hill E.A."/>
            <person name="Rabines A."/>
            <person name="Zheng H."/>
            <person name="Allen L.Z."/>
            <person name="Kuo A."/>
            <person name="Grigoriev I.V."/>
            <person name="Allen A.E."/>
            <person name="Hazlebeck D."/>
            <person name="Allen E.E."/>
        </authorList>
    </citation>
    <scope>NUCLEOTIDE SEQUENCE</scope>
    <source>
        <strain evidence="1">Hildebrandi</strain>
    </source>
</reference>
<name>A0A9K3LPB0_9STRA</name>
<dbReference type="NCBIfam" id="TIGR01509">
    <property type="entry name" value="HAD-SF-IA-v3"/>
    <property type="match status" value="1"/>
</dbReference>
<evidence type="ECO:0000313" key="2">
    <source>
        <dbReference type="Proteomes" id="UP000693970"/>
    </source>
</evidence>
<gene>
    <name evidence="1" type="ORF">IV203_037268</name>
</gene>
<proteinExistence type="predicted"/>
<accession>A0A9K3LPB0</accession>
<dbReference type="Pfam" id="PF00702">
    <property type="entry name" value="Hydrolase"/>
    <property type="match status" value="1"/>
</dbReference>
<dbReference type="SFLD" id="SFLDS00003">
    <property type="entry name" value="Haloacid_Dehalogenase"/>
    <property type="match status" value="1"/>
</dbReference>
<dbReference type="Proteomes" id="UP000693970">
    <property type="component" value="Unassembled WGS sequence"/>
</dbReference>
<dbReference type="PANTHER" id="PTHR43434:SF1">
    <property type="entry name" value="PHOSPHOGLYCOLATE PHOSPHATASE"/>
    <property type="match status" value="1"/>
</dbReference>
<reference evidence="1" key="2">
    <citation type="submission" date="2021-04" db="EMBL/GenBank/DDBJ databases">
        <authorList>
            <person name="Podell S."/>
        </authorList>
    </citation>
    <scope>NUCLEOTIDE SEQUENCE</scope>
    <source>
        <strain evidence="1">Hildebrandi</strain>
    </source>
</reference>
<dbReference type="GO" id="GO:0008967">
    <property type="term" value="F:phosphoglycolate phosphatase activity"/>
    <property type="evidence" value="ECO:0007669"/>
    <property type="project" value="TreeGrafter"/>
</dbReference>
<organism evidence="1 2">
    <name type="scientific">Nitzschia inconspicua</name>
    <dbReference type="NCBI Taxonomy" id="303405"/>
    <lineage>
        <taxon>Eukaryota</taxon>
        <taxon>Sar</taxon>
        <taxon>Stramenopiles</taxon>
        <taxon>Ochrophyta</taxon>
        <taxon>Bacillariophyta</taxon>
        <taxon>Bacillariophyceae</taxon>
        <taxon>Bacillariophycidae</taxon>
        <taxon>Bacillariales</taxon>
        <taxon>Bacillariaceae</taxon>
        <taxon>Nitzschia</taxon>
    </lineage>
</organism>
<dbReference type="EMBL" id="JAGRRH010000009">
    <property type="protein sequence ID" value="KAG7364066.1"/>
    <property type="molecule type" value="Genomic_DNA"/>
</dbReference>
<dbReference type="GO" id="GO:0006281">
    <property type="term" value="P:DNA repair"/>
    <property type="evidence" value="ECO:0007669"/>
    <property type="project" value="TreeGrafter"/>
</dbReference>